<name>A0A933W818_UNCEI</name>
<evidence type="ECO:0000313" key="6">
    <source>
        <dbReference type="Proteomes" id="UP000696931"/>
    </source>
</evidence>
<sequence>MKKLLLVLTMLVAFASVSMAGSRVPGGPQDQGDETSTSTQGVGQVIEPTPAPDMVVRPVPEPGTMALASMGLIALGAAARKRREK</sequence>
<feature type="transmembrane region" description="Helical" evidence="2">
    <location>
        <begin position="62"/>
        <end position="79"/>
    </location>
</feature>
<proteinExistence type="predicted"/>
<gene>
    <name evidence="5" type="ORF">HZA61_03360</name>
</gene>
<comment type="caution">
    <text evidence="5">The sequence shown here is derived from an EMBL/GenBank/DDBJ whole genome shotgun (WGS) entry which is preliminary data.</text>
</comment>
<evidence type="ECO:0000259" key="4">
    <source>
        <dbReference type="Pfam" id="PF07589"/>
    </source>
</evidence>
<organism evidence="5 6">
    <name type="scientific">Eiseniibacteriota bacterium</name>
    <dbReference type="NCBI Taxonomy" id="2212470"/>
    <lineage>
        <taxon>Bacteria</taxon>
        <taxon>Candidatus Eiseniibacteriota</taxon>
    </lineage>
</organism>
<protein>
    <submittedName>
        <fullName evidence="5">PEP-CTERM sorting domain-containing protein</fullName>
    </submittedName>
</protein>
<evidence type="ECO:0000313" key="5">
    <source>
        <dbReference type="EMBL" id="MBI5168506.1"/>
    </source>
</evidence>
<dbReference type="AlphaFoldDB" id="A0A933W818"/>
<dbReference type="NCBIfam" id="TIGR02595">
    <property type="entry name" value="PEP_CTERM"/>
    <property type="match status" value="1"/>
</dbReference>
<feature type="domain" description="Ice-binding protein C-terminal" evidence="4">
    <location>
        <begin position="58"/>
        <end position="82"/>
    </location>
</feature>
<keyword evidence="3" id="KW-0732">Signal</keyword>
<dbReference type="Pfam" id="PF07589">
    <property type="entry name" value="PEP-CTERM"/>
    <property type="match status" value="1"/>
</dbReference>
<dbReference type="EMBL" id="JACRIW010000028">
    <property type="protein sequence ID" value="MBI5168506.1"/>
    <property type="molecule type" value="Genomic_DNA"/>
</dbReference>
<keyword evidence="2" id="KW-1133">Transmembrane helix</keyword>
<feature type="chain" id="PRO_5036675380" evidence="3">
    <location>
        <begin position="21"/>
        <end position="85"/>
    </location>
</feature>
<accession>A0A933W818</accession>
<reference evidence="5" key="1">
    <citation type="submission" date="2020-07" db="EMBL/GenBank/DDBJ databases">
        <title>Huge and variable diversity of episymbiotic CPR bacteria and DPANN archaea in groundwater ecosystems.</title>
        <authorList>
            <person name="He C.Y."/>
            <person name="Keren R."/>
            <person name="Whittaker M."/>
            <person name="Farag I.F."/>
            <person name="Doudna J."/>
            <person name="Cate J.H.D."/>
            <person name="Banfield J.F."/>
        </authorList>
    </citation>
    <scope>NUCLEOTIDE SEQUENCE</scope>
    <source>
        <strain evidence="5">NC_groundwater_1813_Pr3_B-0.1um_71_17</strain>
    </source>
</reference>
<evidence type="ECO:0000256" key="1">
    <source>
        <dbReference type="SAM" id="MobiDB-lite"/>
    </source>
</evidence>
<feature type="region of interest" description="Disordered" evidence="1">
    <location>
        <begin position="20"/>
        <end position="53"/>
    </location>
</feature>
<keyword evidence="2" id="KW-0472">Membrane</keyword>
<dbReference type="InterPro" id="IPR013424">
    <property type="entry name" value="Ice-binding_C"/>
</dbReference>
<keyword evidence="2" id="KW-0812">Transmembrane</keyword>
<evidence type="ECO:0000256" key="2">
    <source>
        <dbReference type="SAM" id="Phobius"/>
    </source>
</evidence>
<evidence type="ECO:0000256" key="3">
    <source>
        <dbReference type="SAM" id="SignalP"/>
    </source>
</evidence>
<feature type="signal peptide" evidence="3">
    <location>
        <begin position="1"/>
        <end position="20"/>
    </location>
</feature>
<dbReference type="Proteomes" id="UP000696931">
    <property type="component" value="Unassembled WGS sequence"/>
</dbReference>